<dbReference type="RefSeq" id="WP_194538339.1">
    <property type="nucleotide sequence ID" value="NZ_JACEFB010000008.1"/>
</dbReference>
<feature type="domain" description="Bacterial Ig-like" evidence="3">
    <location>
        <begin position="3724"/>
        <end position="3815"/>
    </location>
</feature>
<feature type="domain" description="Bacterial Ig-like" evidence="3">
    <location>
        <begin position="3319"/>
        <end position="3411"/>
    </location>
</feature>
<dbReference type="PANTHER" id="PTHR43739">
    <property type="entry name" value="XYLOGLUCANASE (EUROFUNG)"/>
    <property type="match status" value="1"/>
</dbReference>
<dbReference type="SUPFAM" id="SSF110296">
    <property type="entry name" value="Oligoxyloglucan reducing end-specific cellobiohydrolase"/>
    <property type="match status" value="2"/>
</dbReference>
<dbReference type="InterPro" id="IPR013425">
    <property type="entry name" value="Autotrns_rpt"/>
</dbReference>
<dbReference type="Gene3D" id="2.130.10.10">
    <property type="entry name" value="YVTN repeat-like/Quinoprotein amine dehydrogenase"/>
    <property type="match status" value="4"/>
</dbReference>
<feature type="domain" description="Bacterial Ig-like" evidence="3">
    <location>
        <begin position="3936"/>
        <end position="4016"/>
    </location>
</feature>
<evidence type="ECO:0000256" key="1">
    <source>
        <dbReference type="ARBA" id="ARBA00022729"/>
    </source>
</evidence>
<dbReference type="Pfam" id="PF12951">
    <property type="entry name" value="PATR"/>
    <property type="match status" value="8"/>
</dbReference>
<dbReference type="InterPro" id="IPR052025">
    <property type="entry name" value="Xyloglucanase_GH74"/>
</dbReference>
<accession>A0A7V8VFC5</accession>
<protein>
    <submittedName>
        <fullName evidence="4">Ig-like domain repeat protein</fullName>
    </submittedName>
</protein>
<evidence type="ECO:0000259" key="3">
    <source>
        <dbReference type="Pfam" id="PF16640"/>
    </source>
</evidence>
<feature type="domain" description="Bacterial Ig-like" evidence="3">
    <location>
        <begin position="3013"/>
        <end position="3113"/>
    </location>
</feature>
<feature type="domain" description="Bacterial Ig-like" evidence="3">
    <location>
        <begin position="3832"/>
        <end position="3912"/>
    </location>
</feature>
<keyword evidence="5" id="KW-1185">Reference proteome</keyword>
<dbReference type="GO" id="GO:0010411">
    <property type="term" value="P:xyloglucan metabolic process"/>
    <property type="evidence" value="ECO:0007669"/>
    <property type="project" value="TreeGrafter"/>
</dbReference>
<dbReference type="CDD" id="cd15482">
    <property type="entry name" value="Sialidase_non-viral"/>
    <property type="match status" value="1"/>
</dbReference>
<dbReference type="EMBL" id="JACEFB010000008">
    <property type="protein sequence ID" value="MBA2226885.1"/>
    <property type="molecule type" value="Genomic_DNA"/>
</dbReference>
<organism evidence="4 5">
    <name type="scientific">Thermogemmata fonticola</name>
    <dbReference type="NCBI Taxonomy" id="2755323"/>
    <lineage>
        <taxon>Bacteria</taxon>
        <taxon>Pseudomonadati</taxon>
        <taxon>Planctomycetota</taxon>
        <taxon>Planctomycetia</taxon>
        <taxon>Gemmatales</taxon>
        <taxon>Gemmataceae</taxon>
        <taxon>Thermogemmata</taxon>
    </lineage>
</organism>
<dbReference type="InterPro" id="IPR011050">
    <property type="entry name" value="Pectin_lyase_fold/virulence"/>
</dbReference>
<dbReference type="Proteomes" id="UP000542342">
    <property type="component" value="Unassembled WGS sequence"/>
</dbReference>
<dbReference type="NCBIfam" id="TIGR02601">
    <property type="entry name" value="autotrns_rpt"/>
    <property type="match status" value="5"/>
</dbReference>
<comment type="caution">
    <text evidence="4">The sequence shown here is derived from an EMBL/GenBank/DDBJ whole genome shotgun (WGS) entry which is preliminary data.</text>
</comment>
<dbReference type="InterPro" id="IPR032109">
    <property type="entry name" value="Big_3_5"/>
</dbReference>
<dbReference type="Gene3D" id="2.60.40.10">
    <property type="entry name" value="Immunoglobulins"/>
    <property type="match status" value="12"/>
</dbReference>
<feature type="domain" description="Bacterial Ig-like" evidence="3">
    <location>
        <begin position="3221"/>
        <end position="3311"/>
    </location>
</feature>
<proteinExistence type="predicted"/>
<dbReference type="PANTHER" id="PTHR43739:SF5">
    <property type="entry name" value="EXO-ALPHA-SIALIDASE"/>
    <property type="match status" value="1"/>
</dbReference>
<name>A0A7V8VFC5_9BACT</name>
<evidence type="ECO:0000313" key="5">
    <source>
        <dbReference type="Proteomes" id="UP000542342"/>
    </source>
</evidence>
<feature type="domain" description="Bacterial Ig-like" evidence="3">
    <location>
        <begin position="2904"/>
        <end position="2991"/>
    </location>
</feature>
<keyword evidence="1" id="KW-0732">Signal</keyword>
<sequence>MSHNKRRLNWVARLFRQRRSGPSRPESLQRRLHVERLEDRVTPATIVWTGAGSNSLWSTPQNWDLGRAPQAGDDIVFSGLAPTSNRAPVYNLTGSPTFNSITIAASGYTISAQTSTPTITLSGPITVGVNLGTITISSNLRLTPPTSTLQQTITVNSGSTLVLSGQLSGHSNATLAAQQTLTKAGAGVLELSGDNSAYTGAFVLANNGGIVVVSHHYALGTGTVISGAPTAGETTVNVGAQLQVKSVAQAIPARLRLNGNGPTGTGALYNLAGNNTWAGPIILDSDSTFGGAAGTSLNITGLISDTGSGRNLTKEGEATLIFSRVGGNTYRGQTIINNGILRIRDPLSLGAGATFGTPQHNTPQAGVIVNYNSITGAAGTLQLEFTGTLGANDPNGILLNPNQPFHPTNNPYIGFQVYNQLLTLNGPGYGGNGGIGALSNLAGQNIWSGNITLGSPSPASGAVSIGAESGSSLILSGVLSDPNRQPNLQKVRPGRVILNNANTYTGGTTVLAGALNIRDSKALGTGSVGVAGGATLEMEVDSGIDGTPLRNNNRNLGFDSVVGSRAPGLQQGQEIAISGSSGTFTLSFKGQTTAPLAYNATATDIQNALNSLSTITAGGGSVTVTQVGSIFRVNFNGALGGSNQPLITASASGGVSVTISPIYGLQVANDLSITGNGLNNTGALRSITGINRWTGGIGTGGGSIGVETDNRPGHPTAGPDYFTYDYSLTVTGNISGSSLTKLRPGHLILPTGNSYSGDTNIQDGWITIQNSNSLGQFSSTLPITQRPNVVISSGAALHIRGGASGMTENHNYIISGSGISHPYDKLDQNGAVLNLTGVNTLSGIIRLNGTAGIGVEQLPPPANPQSQLRLTGYTWDNGNTIGSLLKLGSQRLVIQSPGTYRGDVTVAEGVLLVQNDTALGAPGTGTVTVQSGAALEIANSLTEQNGGVLNGLGIWGKNLVLHGSGNPTFNAATLTILTGTSPATDPLGPVPLTAADHLWRGPVTLASDVTIKVEPNARLTIQGDISEQPNADAGITLTGGGVLNLLGSNSYGGTTSINQGVLTIGSGSALGTPGHPELQTITLTGATAGTTQFTLTFNGQTTSPILYSGDGPTDAAAIQAALNALSTIGGAPTVGGQVTVAPLTPGVFRVSLGGSLSGFDQPLMSGAVTTGPGSISISETRRGGGGTVIAQGASLQLAGSFTVAGEPLLVNGSGTSVVPNLPVQWFQIGPAPVTNGPTPGNSNVIGRVTATAVDPRDSNIIYMALAGGGVWKTIDGGRTWRQIFDAIPEIQEVTVGSSQNFTLTFGADTTPTLSGSSTAAQVQAALNALPSIADQGGNVTVTRRTQGGNVIFRITFGGTLAGYDVPQLTASAGTVTTVQEGRDPRFAMFIGHIVLDPRNPNYIYVGTGEANNSPDSFYGTGIYRSTDGGATWQVFPNTDPLFYGKGITKIIIDPNQGDVDNPVLYVAVAVNGTPENAGVWRYSGGSWFLLTNVRSTWRSSKETPQSVPPTDGAYRIADGKSGQSKIPNTPGPDDDYRMMFPQTNVVWSDIALVYADPSNGGGSPQVPILYAALGTPRGDVNNAVFWTQNPMSDQPRWFVGDPGGSPFNDFNSSASPPQPYMPGGGSNDQPDQGRTTGFPRGTFQQWSTSTNNWNPPSPSPVNGTIKISAAVNNNLFSTNGSGRFNQIVLYAAVANPNGSLRAVYRTTNGGRDWTNVTGNLPNYMFNLGFFSNALLVVDANTAFIGGQGIDAQGNQTLWMTTNGGGTWTNISVGADGVGPHAGAHHIARDSAGRIIVSTDGGVWRWDGSNWTNLNGNVAGAQVLGVAGHPTDVSQGYAGALSNGVAQFNNSQTWPRVFGSSAGRVAVDPINPNNVYAIIKSVGATDAVYRSTDGGQNWTSLLSSTGSIDTPLVLDPINPSRILVGGSQLRVSLNQGVTWTTLRGGVVRAIAIAQTQGAYVLDPDFTDVADKGSNSYDPDTIYVTDGTDIYLTKNGGLTWANRTGDVSGGGIVDIAVNPRNRDEVYVVRSFLGQNQVWYSTDAGQNWDEIGTANGLPAVPVWKVVVDPRNNNVYVGTDIGVFVLRGGPTSGNRWQRFGIGMPNVQVRDLELNLTTNTLLAGTYGRSVYQMFLDTNWTAAAPLAASVVGLSGRTVWAGPVILNDTSPANQVTVGAYGIPNLPNPRTNASINFNGPISDLTPTNSPTLRKIGGGDVVLSGTNIYGGATRVVQGALIVDNDQALGRTTNGTTVDNGAVLQLRSNLGPEPITLNGHGQGYDGHFTGALRNIAGDNTYTGTLTLATDATIGVDSGSSLTIGQSPLLPGSGSINGGSFTLNKELLGTLVLAGSNSLGGPVNVYQGALRIGDSNALSSSNTVTVLNGAQIQLADTNGSPINVGADLSISGTGIFGTGAIRNISGNNTWSGNITLQELSGFAPIAVPPGVVSVAVDRPQDTLTLSGVIRELSVTIPMGLEKIGPGRLTLSGANTYLGATEIYAGTLRAAHSSALGNRTTTTTVQRLVIVSEAREGQIVLNFAGQQTNVNWQPNDAPNAFDIQIAIASMIAAAGLSGSVTVTRQEIATYTQNGSRGLIGGEQGYAYAYTITFGGGLANTNLPLTAFGRNGAEAMATFVARGGVNVRVWDGATLELDGSSGNLTIANKHLTLHGSVVGNAGSLRNLAGDNTWNGPVFLASDSTIDVASGSLLTLSGGVQSGSGELRKVGGGTLQFPSGTPANNQSRTIIDAGTVEVLGTLGTVQINGGTLQGTGTVGALTVTSSGGAVRPGDTVSGSTVGTLSAGNTAWNPQTIFSVDLVSPANHDQLNVTGNIDLGSATLTGTAANSINVGDAFTIIQTTGGTVSGQFAGPSTTPTLTGANGATIVYIGGVKFVANYFNNQVVLTRELANVSIQLTTSVTSPVYGQPFTVIATLTPEPLAPLPSGSVIFTYTDPNGNVQTQTVTIDSSGQAAFDPTQWGPLDLGTHNFSVNYNGQNSSNQQVFNPASATLDVDITAAPTTTTLTGPSSPPSYGQGFTLTATVVSVINPRISGTVHPPQGTVSFYQGSTLLATVALDSSGVATLNTGTLSPPPAAGPQTFTAVYNGDGSPAYYLSSTSNTLNYDITKANSTTTIMSSVNPSVYGQPVTFTATVTGITGGATPTGTVLFRRGSLILGTGTLNASGVATYTTTLGQLPVSTGLTITAEYQGDSNYNSSTASLTQQVNKANTAINLTQSPGSSVYGQPVTFTATVSPVSPGAGTPTGSVTFLLGSTVLGTANLVGGVATFTTTAFQLPVGNLTITAQYTGSPQFNSSTNTITHTVNPAATTTTLSSSANPAVYGQAVTFTAIVAPVSPGAGVPTGTVEFYLGPTLLGSATLDASGAASYTTTVGQLPVGTGLTITANYLGSTNYSSSSGSLSQDVNKASTSAVITASFNPSGIDQPVTFTATIQPVSPGGGNPTGTVDFFYNGNPLGSAAITIVNGVSQASITAPANSLPFGTGTVSVTYAGDSNFNGTSASASHTVLTGTTTTLTSLTNPSVYGQPVTLRATVAPTVGSGVPTGTVTFRLGSTILGTATLSGGVATFTTAPFDLPVGNSVAITAIYNGDSLFAQSSGTFLQTVNPASTQTVLSVRPGRAVALQAVRLEAEVGVVAPGAGTPTGVVVFRDVTRNRVLGSAVVDGSGRAVLWSHVGGPLGVHRVRAEYMGDGSYGGSVSGLVGVEVVANGDRLSQVVLRSSMNPSNVGVPVTFVAVVRDGVDGALTPTGTVAFYADGSLLGYGVLRRVRDGVSRAELTVSGLGVGVHDVVARYSGSVVYARSVSGVLQQEVRPPATRGSSVVLQVSPGSPTVYGEPLALTAEVVDGGSAPVLTPTGVVRFVSDGVEVGRGVLVGVGAGVSRAVVTVTSLGVGVHQLEAEYLGDVDFAGGVWSGVVLHEVNAVGSEVEVSGVGNPSRYGGEVELRAVVRALSPSVGVATGQVVFRDVGAGVVLGSAVLDGSGVAVLRVRGLGVGVHRIEAEYLGDGNVLGSVGEYDQVVLRCRTGVELSRSTGVGGRRLELVARVVALAPGGGVPGGVVRFIVDGVERGVGLLDSRGVARLVLVRGLPVGRHVVRAVYDGDGNYLGSATTVTWDFTIGRNT</sequence>
<evidence type="ECO:0000313" key="4">
    <source>
        <dbReference type="EMBL" id="MBA2226885.1"/>
    </source>
</evidence>
<feature type="region of interest" description="Disordered" evidence="2">
    <location>
        <begin position="1604"/>
        <end position="1636"/>
    </location>
</feature>
<dbReference type="InterPro" id="IPR015943">
    <property type="entry name" value="WD40/YVTN_repeat-like_dom_sf"/>
</dbReference>
<dbReference type="SUPFAM" id="SSF51126">
    <property type="entry name" value="Pectin lyase-like"/>
    <property type="match status" value="2"/>
</dbReference>
<dbReference type="InterPro" id="IPR013783">
    <property type="entry name" value="Ig-like_fold"/>
</dbReference>
<dbReference type="Pfam" id="PF16640">
    <property type="entry name" value="Big_3_5"/>
    <property type="match status" value="11"/>
</dbReference>
<feature type="domain" description="Bacterial Ig-like" evidence="3">
    <location>
        <begin position="3622"/>
        <end position="3710"/>
    </location>
</feature>
<feature type="domain" description="Bacterial Ig-like" evidence="3">
    <location>
        <begin position="3124"/>
        <end position="3213"/>
    </location>
</feature>
<feature type="domain" description="Bacterial Ig-like" evidence="3">
    <location>
        <begin position="3420"/>
        <end position="3512"/>
    </location>
</feature>
<gene>
    <name evidence="4" type="ORF">H0921_12000</name>
</gene>
<evidence type="ECO:0000256" key="2">
    <source>
        <dbReference type="SAM" id="MobiDB-lite"/>
    </source>
</evidence>
<reference evidence="4 5" key="1">
    <citation type="submission" date="2020-07" db="EMBL/GenBank/DDBJ databases">
        <title>Thermogemmata thermophila gen. nov., sp. nov., a novel moderate thermophilic planctomycete from a Kamchatka hot spring.</title>
        <authorList>
            <person name="Elcheninov A.G."/>
            <person name="Podosokorskaya O.A."/>
            <person name="Kovaleva O.L."/>
            <person name="Novikov A."/>
            <person name="Bonch-Osmolovskaya E.A."/>
            <person name="Toshchakov S.V."/>
            <person name="Kublanov I.V."/>
        </authorList>
    </citation>
    <scope>NUCLEOTIDE SEQUENCE [LARGE SCALE GENOMIC DNA]</scope>
    <source>
        <strain evidence="4 5">2918</strain>
    </source>
</reference>
<feature type="domain" description="Bacterial Ig-like" evidence="3">
    <location>
        <begin position="3520"/>
        <end position="3609"/>
    </location>
</feature>